<dbReference type="EMBL" id="UINC01216063">
    <property type="protein sequence ID" value="SVE42044.1"/>
    <property type="molecule type" value="Genomic_DNA"/>
</dbReference>
<feature type="transmembrane region" description="Helical" evidence="1">
    <location>
        <begin position="87"/>
        <end position="113"/>
    </location>
</feature>
<name>A0A383DCG8_9ZZZZ</name>
<keyword evidence="1" id="KW-1133">Transmembrane helix</keyword>
<organism evidence="3">
    <name type="scientific">marine metagenome</name>
    <dbReference type="NCBI Taxonomy" id="408172"/>
    <lineage>
        <taxon>unclassified sequences</taxon>
        <taxon>metagenomes</taxon>
        <taxon>ecological metagenomes</taxon>
    </lineage>
</organism>
<dbReference type="GO" id="GO:0006629">
    <property type="term" value="P:lipid metabolic process"/>
    <property type="evidence" value="ECO:0007669"/>
    <property type="project" value="InterPro"/>
</dbReference>
<feature type="domain" description="YutG/PgpA" evidence="2">
    <location>
        <begin position="16"/>
        <end position="150"/>
    </location>
</feature>
<protein>
    <recommendedName>
        <fullName evidence="2">YutG/PgpA domain-containing protein</fullName>
    </recommendedName>
</protein>
<dbReference type="PIRSF" id="PIRSF006162">
    <property type="entry name" value="PgpA"/>
    <property type="match status" value="1"/>
</dbReference>
<sequence>MRVLGTTINRVGWGMGTGMGIGLIPVAPATWASLAAVLLHGSSPLDEDSIGFFLLCCLGFLAGIWACQTLITEADHDPKRAVWDEFAGMWITCLFLPKTLPWLAAAFVVFRILDILKPWPIRRFEALPGGLGIMADDLAAGVVGAVGLNVVYRVFF</sequence>
<dbReference type="Pfam" id="PF04608">
    <property type="entry name" value="PgpA"/>
    <property type="match status" value="1"/>
</dbReference>
<feature type="transmembrane region" description="Helical" evidence="1">
    <location>
        <begin position="51"/>
        <end position="71"/>
    </location>
</feature>
<dbReference type="InterPro" id="IPR026037">
    <property type="entry name" value="PgpA"/>
</dbReference>
<evidence type="ECO:0000259" key="2">
    <source>
        <dbReference type="Pfam" id="PF04608"/>
    </source>
</evidence>
<dbReference type="AlphaFoldDB" id="A0A383DCG8"/>
<accession>A0A383DCG8</accession>
<dbReference type="CDD" id="cd06971">
    <property type="entry name" value="PgpA"/>
    <property type="match status" value="1"/>
</dbReference>
<evidence type="ECO:0000256" key="1">
    <source>
        <dbReference type="SAM" id="Phobius"/>
    </source>
</evidence>
<keyword evidence="1" id="KW-0472">Membrane</keyword>
<reference evidence="3" key="1">
    <citation type="submission" date="2018-05" db="EMBL/GenBank/DDBJ databases">
        <authorList>
            <person name="Lanie J.A."/>
            <person name="Ng W.-L."/>
            <person name="Kazmierczak K.M."/>
            <person name="Andrzejewski T.M."/>
            <person name="Davidsen T.M."/>
            <person name="Wayne K.J."/>
            <person name="Tettelin H."/>
            <person name="Glass J.I."/>
            <person name="Rusch D."/>
            <person name="Podicherti R."/>
            <person name="Tsui H.-C.T."/>
            <person name="Winkler M.E."/>
        </authorList>
    </citation>
    <scope>NUCLEOTIDE SEQUENCE</scope>
</reference>
<dbReference type="PANTHER" id="PTHR36305">
    <property type="entry name" value="PHOSPHATIDYLGLYCEROPHOSPHATASE A"/>
    <property type="match status" value="1"/>
</dbReference>
<proteinExistence type="predicted"/>
<keyword evidence="1" id="KW-0812">Transmembrane</keyword>
<evidence type="ECO:0000313" key="3">
    <source>
        <dbReference type="EMBL" id="SVE42044.1"/>
    </source>
</evidence>
<dbReference type="InterPro" id="IPR036681">
    <property type="entry name" value="PgpA-like_sf"/>
</dbReference>
<feature type="transmembrane region" description="Helical" evidence="1">
    <location>
        <begin position="20"/>
        <end position="39"/>
    </location>
</feature>
<dbReference type="GO" id="GO:0008962">
    <property type="term" value="F:phosphatidylglycerophosphatase activity"/>
    <property type="evidence" value="ECO:0007669"/>
    <property type="project" value="InterPro"/>
</dbReference>
<dbReference type="SUPFAM" id="SSF101307">
    <property type="entry name" value="YutG-like"/>
    <property type="match status" value="1"/>
</dbReference>
<gene>
    <name evidence="3" type="ORF">METZ01_LOCUS494898</name>
</gene>
<dbReference type="InterPro" id="IPR007686">
    <property type="entry name" value="YutG/PgpA"/>
</dbReference>
<dbReference type="PANTHER" id="PTHR36305:SF1">
    <property type="entry name" value="PHOSPHATIDYLGLYCEROPHOSPHATASE A"/>
    <property type="match status" value="1"/>
</dbReference>